<name>A0A016UQJ3_9BILA</name>
<proteinExistence type="predicted"/>
<dbReference type="EMBL" id="JARK01001367">
    <property type="protein sequence ID" value="EYC17201.1"/>
    <property type="molecule type" value="Genomic_DNA"/>
</dbReference>
<comment type="caution">
    <text evidence="1">The sequence shown here is derived from an EMBL/GenBank/DDBJ whole genome shotgun (WGS) entry which is preliminary data.</text>
</comment>
<keyword evidence="2" id="KW-1185">Reference proteome</keyword>
<reference evidence="2" key="1">
    <citation type="journal article" date="2015" name="Nat. Genet.">
        <title>The genome and transcriptome of the zoonotic hookworm Ancylostoma ceylanicum identify infection-specific gene families.</title>
        <authorList>
            <person name="Schwarz E.M."/>
            <person name="Hu Y."/>
            <person name="Antoshechkin I."/>
            <person name="Miller M.M."/>
            <person name="Sternberg P.W."/>
            <person name="Aroian R.V."/>
        </authorList>
    </citation>
    <scope>NUCLEOTIDE SEQUENCE</scope>
    <source>
        <strain evidence="2">HY135</strain>
    </source>
</reference>
<gene>
    <name evidence="1" type="primary">Acey_s0031.g2331</name>
    <name evidence="1" type="ORF">Y032_0031g2331</name>
</gene>
<accession>A0A016UQJ3</accession>
<sequence length="103" mass="11827">MRGFTRVYPQRKTRPRFGSWATVPSSPVVRRVSRCSITAYELIVPENLGIKRNLQYEELSEIFNTKIPVSTAFKFAIHALLHKRSLNFQYGGVLCKVLTKPSQ</sequence>
<protein>
    <submittedName>
        <fullName evidence="1">Uncharacterized protein</fullName>
    </submittedName>
</protein>
<evidence type="ECO:0000313" key="1">
    <source>
        <dbReference type="EMBL" id="EYC17201.1"/>
    </source>
</evidence>
<dbReference type="AlphaFoldDB" id="A0A016UQJ3"/>
<evidence type="ECO:0000313" key="2">
    <source>
        <dbReference type="Proteomes" id="UP000024635"/>
    </source>
</evidence>
<organism evidence="1 2">
    <name type="scientific">Ancylostoma ceylanicum</name>
    <dbReference type="NCBI Taxonomy" id="53326"/>
    <lineage>
        <taxon>Eukaryota</taxon>
        <taxon>Metazoa</taxon>
        <taxon>Ecdysozoa</taxon>
        <taxon>Nematoda</taxon>
        <taxon>Chromadorea</taxon>
        <taxon>Rhabditida</taxon>
        <taxon>Rhabditina</taxon>
        <taxon>Rhabditomorpha</taxon>
        <taxon>Strongyloidea</taxon>
        <taxon>Ancylostomatidae</taxon>
        <taxon>Ancylostomatinae</taxon>
        <taxon>Ancylostoma</taxon>
    </lineage>
</organism>
<dbReference type="Proteomes" id="UP000024635">
    <property type="component" value="Unassembled WGS sequence"/>
</dbReference>